<gene>
    <name evidence="1" type="ORF">OWR29_25745</name>
</gene>
<name>A0ABT4B4J4_9ACTN</name>
<dbReference type="Proteomes" id="UP001151002">
    <property type="component" value="Unassembled WGS sequence"/>
</dbReference>
<dbReference type="EMBL" id="JAPNTZ010000009">
    <property type="protein sequence ID" value="MCY1141416.1"/>
    <property type="molecule type" value="Genomic_DNA"/>
</dbReference>
<protein>
    <submittedName>
        <fullName evidence="1">Uncharacterized protein</fullName>
    </submittedName>
</protein>
<reference evidence="1" key="1">
    <citation type="submission" date="2022-11" db="EMBL/GenBank/DDBJ databases">
        <authorList>
            <person name="Somphong A."/>
            <person name="Phongsopitanun W."/>
        </authorList>
    </citation>
    <scope>NUCLEOTIDE SEQUENCE</scope>
    <source>
        <strain evidence="1">Pm04-4</strain>
    </source>
</reference>
<evidence type="ECO:0000313" key="1">
    <source>
        <dbReference type="EMBL" id="MCY1141416.1"/>
    </source>
</evidence>
<comment type="caution">
    <text evidence="1">The sequence shown here is derived from an EMBL/GenBank/DDBJ whole genome shotgun (WGS) entry which is preliminary data.</text>
</comment>
<accession>A0ABT4B4J4</accession>
<keyword evidence="2" id="KW-1185">Reference proteome</keyword>
<sequence length="168" mass="17931">MKPFPFVGGAGPLVVAYPADVLRPAKIDEISTGILLAGLAGRSVVSVHLGARVHEIQPAPHGIFMGSVLYEKDSSAGPDFAALTELGSLSASVRYLQALGHDTDENLDWLTGNHKNALEKSLVDATKSRADLLVEADRIVQQHWPRILRLMQDLANASGSHGPIEVLP</sequence>
<organism evidence="1 2">
    <name type="scientific">Paractinoplanes pyxinae</name>
    <dbReference type="NCBI Taxonomy" id="2997416"/>
    <lineage>
        <taxon>Bacteria</taxon>
        <taxon>Bacillati</taxon>
        <taxon>Actinomycetota</taxon>
        <taxon>Actinomycetes</taxon>
        <taxon>Micromonosporales</taxon>
        <taxon>Micromonosporaceae</taxon>
        <taxon>Paractinoplanes</taxon>
    </lineage>
</organism>
<dbReference type="RefSeq" id="WP_267565801.1">
    <property type="nucleotide sequence ID" value="NZ_JAPNTZ010000009.1"/>
</dbReference>
<proteinExistence type="predicted"/>
<evidence type="ECO:0000313" key="2">
    <source>
        <dbReference type="Proteomes" id="UP001151002"/>
    </source>
</evidence>